<keyword evidence="2" id="KW-0732">Signal</keyword>
<evidence type="ECO:0000256" key="2">
    <source>
        <dbReference type="SAM" id="SignalP"/>
    </source>
</evidence>
<feature type="compositionally biased region" description="Low complexity" evidence="1">
    <location>
        <begin position="32"/>
        <end position="44"/>
    </location>
</feature>
<reference evidence="3 4" key="1">
    <citation type="submission" date="2016-10" db="EMBL/GenBank/DDBJ databases">
        <authorList>
            <person name="de Groot N.N."/>
        </authorList>
    </citation>
    <scope>NUCLEOTIDE SEQUENCE [LARGE SCALE GENOMIC DNA]</scope>
    <source>
        <strain evidence="3 4">GAS522</strain>
    </source>
</reference>
<dbReference type="EMBL" id="FNTI01000001">
    <property type="protein sequence ID" value="SEE46686.1"/>
    <property type="molecule type" value="Genomic_DNA"/>
</dbReference>
<organism evidence="3 4">
    <name type="scientific">Bradyrhizobium lablabi</name>
    <dbReference type="NCBI Taxonomy" id="722472"/>
    <lineage>
        <taxon>Bacteria</taxon>
        <taxon>Pseudomonadati</taxon>
        <taxon>Pseudomonadota</taxon>
        <taxon>Alphaproteobacteria</taxon>
        <taxon>Hyphomicrobiales</taxon>
        <taxon>Nitrobacteraceae</taxon>
        <taxon>Bradyrhizobium</taxon>
    </lineage>
</organism>
<feature type="signal peptide" evidence="2">
    <location>
        <begin position="1"/>
        <end position="26"/>
    </location>
</feature>
<proteinExistence type="predicted"/>
<dbReference type="AlphaFoldDB" id="A0A1H5J2I1"/>
<sequence>MSRTSTLAGVIAIALAFAGPLAPTFAQLVPPAGSAGAGSSAISGVPFGPANPSVLSDPSGIGNAGRMAPLGTNAPAPPTSYGAVTSSPPSVSRSRVVTPSYASESPRFSARNIEPRKPVRHRGRAQTSSFTGICRGC</sequence>
<accession>A0A1H5J2I1</accession>
<dbReference type="OrthoDB" id="8241150at2"/>
<evidence type="ECO:0000256" key="1">
    <source>
        <dbReference type="SAM" id="MobiDB-lite"/>
    </source>
</evidence>
<name>A0A1H5J2I1_9BRAD</name>
<feature type="chain" id="PRO_5010234743" evidence="2">
    <location>
        <begin position="27"/>
        <end position="137"/>
    </location>
</feature>
<feature type="region of interest" description="Disordered" evidence="1">
    <location>
        <begin position="31"/>
        <end position="131"/>
    </location>
</feature>
<evidence type="ECO:0000313" key="4">
    <source>
        <dbReference type="Proteomes" id="UP000183208"/>
    </source>
</evidence>
<feature type="compositionally biased region" description="Low complexity" evidence="1">
    <location>
        <begin position="84"/>
        <end position="100"/>
    </location>
</feature>
<evidence type="ECO:0000313" key="3">
    <source>
        <dbReference type="EMBL" id="SEE46686.1"/>
    </source>
</evidence>
<gene>
    <name evidence="3" type="ORF">SAMN05444171_7607</name>
</gene>
<protein>
    <submittedName>
        <fullName evidence="3">Uncharacterized protein</fullName>
    </submittedName>
</protein>
<dbReference type="Proteomes" id="UP000183208">
    <property type="component" value="Unassembled WGS sequence"/>
</dbReference>
<dbReference type="RefSeq" id="WP_074830025.1">
    <property type="nucleotide sequence ID" value="NZ_FNTI01000001.1"/>
</dbReference>